<organism evidence="1">
    <name type="scientific">viral metagenome</name>
    <dbReference type="NCBI Taxonomy" id="1070528"/>
    <lineage>
        <taxon>unclassified sequences</taxon>
        <taxon>metagenomes</taxon>
        <taxon>organismal metagenomes</taxon>
    </lineage>
</organism>
<name>A0A6M3JMM8_9ZZZZ</name>
<reference evidence="1" key="1">
    <citation type="submission" date="2020-03" db="EMBL/GenBank/DDBJ databases">
        <title>The deep terrestrial virosphere.</title>
        <authorList>
            <person name="Holmfeldt K."/>
            <person name="Nilsson E."/>
            <person name="Simone D."/>
            <person name="Lopez-Fernandez M."/>
            <person name="Wu X."/>
            <person name="de Brujin I."/>
            <person name="Lundin D."/>
            <person name="Andersson A."/>
            <person name="Bertilsson S."/>
            <person name="Dopson M."/>
        </authorList>
    </citation>
    <scope>NUCLEOTIDE SEQUENCE</scope>
    <source>
        <strain evidence="1">MM415A04005</strain>
    </source>
</reference>
<accession>A0A6M3JMM8</accession>
<dbReference type="AlphaFoldDB" id="A0A6M3JMM8"/>
<gene>
    <name evidence="1" type="ORF">MM415A04005_0014</name>
</gene>
<evidence type="ECO:0008006" key="2">
    <source>
        <dbReference type="Google" id="ProtNLM"/>
    </source>
</evidence>
<evidence type="ECO:0000313" key="1">
    <source>
        <dbReference type="EMBL" id="QJA70107.1"/>
    </source>
</evidence>
<dbReference type="EMBL" id="MT141764">
    <property type="protein sequence ID" value="QJA70107.1"/>
    <property type="molecule type" value="Genomic_DNA"/>
</dbReference>
<proteinExistence type="predicted"/>
<protein>
    <recommendedName>
        <fullName evidence="2">ClpX-type ZB domain-containing protein</fullName>
    </recommendedName>
</protein>
<sequence>MLRQCSWCGKDMGEKPPLEDKSVTDGICDECLEKVKGELNGNNIQREER</sequence>